<evidence type="ECO:0000259" key="6">
    <source>
        <dbReference type="PROSITE" id="PS50893"/>
    </source>
</evidence>
<keyword evidence="8" id="KW-1185">Reference proteome</keyword>
<dbReference type="EMBL" id="CP107716">
    <property type="protein sequence ID" value="UYQ71226.1"/>
    <property type="molecule type" value="Genomic_DNA"/>
</dbReference>
<keyword evidence="3" id="KW-0813">Transport</keyword>
<dbReference type="NCBIfam" id="NF008453">
    <property type="entry name" value="PRK11308.1"/>
    <property type="match status" value="2"/>
</dbReference>
<dbReference type="PROSITE" id="PS00211">
    <property type="entry name" value="ABC_TRANSPORTER_1"/>
    <property type="match status" value="2"/>
</dbReference>
<dbReference type="CDD" id="cd03257">
    <property type="entry name" value="ABC_NikE_OppD_transporters"/>
    <property type="match status" value="2"/>
</dbReference>
<evidence type="ECO:0000313" key="8">
    <source>
        <dbReference type="Proteomes" id="UP001163882"/>
    </source>
</evidence>
<evidence type="ECO:0000313" key="7">
    <source>
        <dbReference type="EMBL" id="UYQ71226.1"/>
    </source>
</evidence>
<gene>
    <name evidence="7" type="ORF">OF122_14380</name>
</gene>
<dbReference type="InterPro" id="IPR013563">
    <property type="entry name" value="Oligopep_ABC_C"/>
</dbReference>
<evidence type="ECO:0000256" key="4">
    <source>
        <dbReference type="ARBA" id="ARBA00022741"/>
    </source>
</evidence>
<dbReference type="PANTHER" id="PTHR43776">
    <property type="entry name" value="TRANSPORT ATP-BINDING PROTEIN"/>
    <property type="match status" value="1"/>
</dbReference>
<evidence type="ECO:0000256" key="3">
    <source>
        <dbReference type="ARBA" id="ARBA00022448"/>
    </source>
</evidence>
<feature type="domain" description="ABC transporter" evidence="6">
    <location>
        <begin position="8"/>
        <end position="257"/>
    </location>
</feature>
<dbReference type="PANTHER" id="PTHR43776:SF7">
    <property type="entry name" value="D,D-DIPEPTIDE TRANSPORT ATP-BINDING PROTEIN DDPF-RELATED"/>
    <property type="match status" value="1"/>
</dbReference>
<name>A0ABY6IKW0_9HYPH</name>
<dbReference type="SUPFAM" id="SSF52540">
    <property type="entry name" value="P-loop containing nucleoside triphosphate hydrolases"/>
    <property type="match status" value="2"/>
</dbReference>
<proteinExistence type="inferred from homology"/>
<protein>
    <submittedName>
        <fullName evidence="7">ABC transporter ATP-binding protein</fullName>
    </submittedName>
</protein>
<dbReference type="InterPro" id="IPR003439">
    <property type="entry name" value="ABC_transporter-like_ATP-bd"/>
</dbReference>
<dbReference type="Pfam" id="PF08352">
    <property type="entry name" value="oligo_HPY"/>
    <property type="match status" value="2"/>
</dbReference>
<evidence type="ECO:0000256" key="1">
    <source>
        <dbReference type="ARBA" id="ARBA00004417"/>
    </source>
</evidence>
<dbReference type="SMART" id="SM00382">
    <property type="entry name" value="AAA"/>
    <property type="match status" value="2"/>
</dbReference>
<dbReference type="GO" id="GO:0005524">
    <property type="term" value="F:ATP binding"/>
    <property type="evidence" value="ECO:0007669"/>
    <property type="project" value="UniProtKB-KW"/>
</dbReference>
<organism evidence="7 8">
    <name type="scientific">Pelagibacterium flavum</name>
    <dbReference type="NCBI Taxonomy" id="2984530"/>
    <lineage>
        <taxon>Bacteria</taxon>
        <taxon>Pseudomonadati</taxon>
        <taxon>Pseudomonadota</taxon>
        <taxon>Alphaproteobacteria</taxon>
        <taxon>Hyphomicrobiales</taxon>
        <taxon>Devosiaceae</taxon>
        <taxon>Pelagibacterium</taxon>
    </lineage>
</organism>
<dbReference type="InterPro" id="IPR017871">
    <property type="entry name" value="ABC_transporter-like_CS"/>
</dbReference>
<dbReference type="InterPro" id="IPR003593">
    <property type="entry name" value="AAA+_ATPase"/>
</dbReference>
<keyword evidence="5 7" id="KW-0067">ATP-binding</keyword>
<feature type="domain" description="ABC transporter" evidence="6">
    <location>
        <begin position="287"/>
        <end position="526"/>
    </location>
</feature>
<dbReference type="Pfam" id="PF00005">
    <property type="entry name" value="ABC_tran"/>
    <property type="match status" value="2"/>
</dbReference>
<dbReference type="RefSeq" id="WP_264224881.1">
    <property type="nucleotide sequence ID" value="NZ_CP107716.1"/>
</dbReference>
<reference evidence="7" key="1">
    <citation type="submission" date="2022-10" db="EMBL/GenBank/DDBJ databases">
        <title>YIM 151497 complete genome.</title>
        <authorList>
            <person name="Chen X."/>
        </authorList>
    </citation>
    <scope>NUCLEOTIDE SEQUENCE</scope>
    <source>
        <strain evidence="7">YIM 151497</strain>
    </source>
</reference>
<accession>A0ABY6IKW0</accession>
<evidence type="ECO:0000256" key="2">
    <source>
        <dbReference type="ARBA" id="ARBA00005417"/>
    </source>
</evidence>
<dbReference type="Gene3D" id="3.40.50.300">
    <property type="entry name" value="P-loop containing nucleotide triphosphate hydrolases"/>
    <property type="match status" value="2"/>
</dbReference>
<dbReference type="Proteomes" id="UP001163882">
    <property type="component" value="Chromosome"/>
</dbReference>
<sequence length="535" mass="58722">MTDPLLSIRNLDVSFQLGERRIDAVRNVSFDIAPGETLALVGESGSGKSVTALSVLRLLPYPSASHPQGQILFRGSDLLTASDKALRTVRGNDIAMIYQEPMSSLNPLHTIERQVSEVLSVHQGLGRSAARKRVLELLDAVGIPDPETRLASFPHQLSGGQRQRAMIAMALACEPELLIADEPTTALDVTVQAQILDLLKSVQQRMGMAMLFITHDLGIVRRMANKVCVMQNGEIVERAETETLFADPQHAYTKRLLSSELSDMAPVVTMTGAPVMAVDGLKVWFPIKRGLFKRTVGHIKAVDGVDLVVRRGETLGVVGESGSGKTTLGLAMLRLISSEGRIVFLGDDITGKRSRAMRRYRADMQVVFQDPYGSLSPRMSVGDIIAEGLAVHFPNIKAQERDEKVKAVMAEVGLEPEMRHRYPHEFSGGQRQRIAIARALILEPKFIVLDEPTSALDMSVQAQIVKLLRDLQLRHRLTYIFISHNLKVVRAIASEIIVMQNGKIVEQAQTEALFTAPEHPYTCTLLAAALDVAIG</sequence>
<comment type="subcellular location">
    <subcellularLocation>
        <location evidence="1">Cell inner membrane</location>
        <topology evidence="1">Peripheral membrane protein</topology>
    </subcellularLocation>
</comment>
<dbReference type="NCBIfam" id="NF007739">
    <property type="entry name" value="PRK10419.1"/>
    <property type="match status" value="2"/>
</dbReference>
<evidence type="ECO:0000256" key="5">
    <source>
        <dbReference type="ARBA" id="ARBA00022840"/>
    </source>
</evidence>
<keyword evidence="4" id="KW-0547">Nucleotide-binding</keyword>
<dbReference type="InterPro" id="IPR050319">
    <property type="entry name" value="ABC_transp_ATP-bind"/>
</dbReference>
<comment type="similarity">
    <text evidence="2">Belongs to the ABC transporter superfamily.</text>
</comment>
<dbReference type="InterPro" id="IPR027417">
    <property type="entry name" value="P-loop_NTPase"/>
</dbReference>
<dbReference type="PROSITE" id="PS50893">
    <property type="entry name" value="ABC_TRANSPORTER_2"/>
    <property type="match status" value="2"/>
</dbReference>